<dbReference type="PANTHER" id="PTHR43798">
    <property type="entry name" value="MONOACYLGLYCEROL LIPASE"/>
    <property type="match status" value="1"/>
</dbReference>
<dbReference type="InterPro" id="IPR000639">
    <property type="entry name" value="Epox_hydrolase-like"/>
</dbReference>
<evidence type="ECO:0000313" key="3">
    <source>
        <dbReference type="Proteomes" id="UP000238071"/>
    </source>
</evidence>
<sequence length="304" mass="34113">MSESQFSSTDNHPRKRIPVLDTEISYVDVGVGEPIVFLHGNPTSSYLWRNIIPFLARHGRCLAPDLVGMGQSGASPNEAYRFTDHARYLDAWFAALGLTENVVLVLHDWGSALGFYWAYRHPGQIRAIAYMEALVQPRKWEDFPPGRDTLFRAFRSEKGDKMVLADNFFVETVLPKSILRTLSDQEMEAYRAPFKSPAARLPTLIWPRELPIDGAPADVAEIVESYGQWLSKSSIPKLLVSAEPGALLTDRALEFCRTWPNQQEVSVKGIHYIQEDSPVEIGTALQKFVLGLASSENICHPTKL</sequence>
<organism evidence="2 3">
    <name type="scientific">Methylobacter tundripaludum</name>
    <dbReference type="NCBI Taxonomy" id="173365"/>
    <lineage>
        <taxon>Bacteria</taxon>
        <taxon>Pseudomonadati</taxon>
        <taxon>Pseudomonadota</taxon>
        <taxon>Gammaproteobacteria</taxon>
        <taxon>Methylococcales</taxon>
        <taxon>Methylococcaceae</taxon>
        <taxon>Methylobacter</taxon>
    </lineage>
</organism>
<keyword evidence="3" id="KW-1185">Reference proteome</keyword>
<dbReference type="PANTHER" id="PTHR43798:SF24">
    <property type="entry name" value="CIS-3-ALKYL-4-ALKYLOXETAN-2-ONE DECARBOXYLASE"/>
    <property type="match status" value="1"/>
</dbReference>
<comment type="caution">
    <text evidence="2">The sequence shown here is derived from an EMBL/GenBank/DDBJ whole genome shotgun (WGS) entry which is preliminary data.</text>
</comment>
<dbReference type="InterPro" id="IPR029058">
    <property type="entry name" value="AB_hydrolase_fold"/>
</dbReference>
<accession>A0A2S6GKK8</accession>
<dbReference type="Proteomes" id="UP000238071">
    <property type="component" value="Unassembled WGS sequence"/>
</dbReference>
<dbReference type="EMBL" id="PTIY01000019">
    <property type="protein sequence ID" value="PPK65735.1"/>
    <property type="molecule type" value="Genomic_DNA"/>
</dbReference>
<dbReference type="InterPro" id="IPR000073">
    <property type="entry name" value="AB_hydrolase_1"/>
</dbReference>
<dbReference type="RefSeq" id="WP_104425177.1">
    <property type="nucleotide sequence ID" value="NZ_PTIY01000019.1"/>
</dbReference>
<gene>
    <name evidence="2" type="ORF">B0F88_11937</name>
</gene>
<dbReference type="Pfam" id="PF00561">
    <property type="entry name" value="Abhydrolase_1"/>
    <property type="match status" value="1"/>
</dbReference>
<dbReference type="SUPFAM" id="SSF53474">
    <property type="entry name" value="alpha/beta-Hydrolases"/>
    <property type="match status" value="1"/>
</dbReference>
<protein>
    <submittedName>
        <fullName evidence="2">Haloalkane dehalogenase</fullName>
    </submittedName>
</protein>
<dbReference type="AlphaFoldDB" id="A0A2S6GKK8"/>
<dbReference type="PRINTS" id="PR00412">
    <property type="entry name" value="EPOXHYDRLASE"/>
</dbReference>
<dbReference type="GO" id="GO:0003824">
    <property type="term" value="F:catalytic activity"/>
    <property type="evidence" value="ECO:0007669"/>
    <property type="project" value="InterPro"/>
</dbReference>
<dbReference type="GO" id="GO:0016020">
    <property type="term" value="C:membrane"/>
    <property type="evidence" value="ECO:0007669"/>
    <property type="project" value="TreeGrafter"/>
</dbReference>
<reference evidence="2 3" key="1">
    <citation type="submission" date="2018-02" db="EMBL/GenBank/DDBJ databases">
        <title>Subsurface microbial communities from deep shales in Ohio and West Virginia, USA.</title>
        <authorList>
            <person name="Wrighton K."/>
        </authorList>
    </citation>
    <scope>NUCLEOTIDE SEQUENCE [LARGE SCALE GENOMIC DNA]</scope>
    <source>
        <strain evidence="2 3">OWC-G53F</strain>
    </source>
</reference>
<dbReference type="Gene3D" id="3.40.50.1820">
    <property type="entry name" value="alpha/beta hydrolase"/>
    <property type="match status" value="1"/>
</dbReference>
<evidence type="ECO:0000313" key="2">
    <source>
        <dbReference type="EMBL" id="PPK65735.1"/>
    </source>
</evidence>
<evidence type="ECO:0000259" key="1">
    <source>
        <dbReference type="Pfam" id="PF00561"/>
    </source>
</evidence>
<feature type="domain" description="AB hydrolase-1" evidence="1">
    <location>
        <begin position="34"/>
        <end position="278"/>
    </location>
</feature>
<dbReference type="OrthoDB" id="9773293at2"/>
<dbReference type="NCBIfam" id="NF002938">
    <property type="entry name" value="PRK03592.1"/>
    <property type="match status" value="1"/>
</dbReference>
<proteinExistence type="predicted"/>
<name>A0A2S6GKK8_9GAMM</name>
<dbReference type="InterPro" id="IPR050266">
    <property type="entry name" value="AB_hydrolase_sf"/>
</dbReference>